<proteinExistence type="predicted"/>
<evidence type="ECO:0000313" key="3">
    <source>
        <dbReference type="Proteomes" id="UP001497623"/>
    </source>
</evidence>
<dbReference type="AlphaFoldDB" id="A0AAV2R915"/>
<feature type="compositionally biased region" description="Basic and acidic residues" evidence="1">
    <location>
        <begin position="99"/>
        <end position="112"/>
    </location>
</feature>
<evidence type="ECO:0000256" key="1">
    <source>
        <dbReference type="SAM" id="MobiDB-lite"/>
    </source>
</evidence>
<feature type="region of interest" description="Disordered" evidence="1">
    <location>
        <begin position="99"/>
        <end position="119"/>
    </location>
</feature>
<name>A0AAV2R915_MEGNR</name>
<dbReference type="Proteomes" id="UP001497623">
    <property type="component" value="Unassembled WGS sequence"/>
</dbReference>
<accession>A0AAV2R915</accession>
<evidence type="ECO:0000313" key="2">
    <source>
        <dbReference type="EMBL" id="CAL4117264.1"/>
    </source>
</evidence>
<comment type="caution">
    <text evidence="2">The sequence shown here is derived from an EMBL/GenBank/DDBJ whole genome shotgun (WGS) entry which is preliminary data.</text>
</comment>
<feature type="non-terminal residue" evidence="2">
    <location>
        <position position="216"/>
    </location>
</feature>
<gene>
    <name evidence="2" type="ORF">MNOR_LOCUS21153</name>
</gene>
<keyword evidence="3" id="KW-1185">Reference proteome</keyword>
<dbReference type="EMBL" id="CAXKWB010016838">
    <property type="protein sequence ID" value="CAL4117264.1"/>
    <property type="molecule type" value="Genomic_DNA"/>
</dbReference>
<feature type="region of interest" description="Disordered" evidence="1">
    <location>
        <begin position="1"/>
        <end position="21"/>
    </location>
</feature>
<organism evidence="2 3">
    <name type="scientific">Meganyctiphanes norvegica</name>
    <name type="common">Northern krill</name>
    <name type="synonym">Thysanopoda norvegica</name>
    <dbReference type="NCBI Taxonomy" id="48144"/>
    <lineage>
        <taxon>Eukaryota</taxon>
        <taxon>Metazoa</taxon>
        <taxon>Ecdysozoa</taxon>
        <taxon>Arthropoda</taxon>
        <taxon>Crustacea</taxon>
        <taxon>Multicrustacea</taxon>
        <taxon>Malacostraca</taxon>
        <taxon>Eumalacostraca</taxon>
        <taxon>Eucarida</taxon>
        <taxon>Euphausiacea</taxon>
        <taxon>Euphausiidae</taxon>
        <taxon>Meganyctiphanes</taxon>
    </lineage>
</organism>
<protein>
    <submittedName>
        <fullName evidence="2">Uncharacterized protein</fullName>
    </submittedName>
</protein>
<sequence>MDETAVKDEDQDPRKPKDSLYQKVYDDTKKYGSDLDHMIVERVCDTGLAEAESMGRVYGGEVEGNTTHASYTRSLQELQQQRQESQKRYQELVANLLSHEPDLQAQEERRAEGSSILERQSREAAVQQERIERLQRQIQATRQATQDTSNRVSSCSTYKEYVERSVSVWGTEAQSVEDVCGRFRDLLTLRLQLLLKVKIALNLLQKARKNQLQVVQ</sequence>
<reference evidence="2 3" key="1">
    <citation type="submission" date="2024-05" db="EMBL/GenBank/DDBJ databases">
        <authorList>
            <person name="Wallberg A."/>
        </authorList>
    </citation>
    <scope>NUCLEOTIDE SEQUENCE [LARGE SCALE GENOMIC DNA]</scope>
</reference>